<dbReference type="AlphaFoldDB" id="A0A6A5SDA4"/>
<evidence type="ECO:0000313" key="1">
    <source>
        <dbReference type="EMBL" id="KAF1937594.1"/>
    </source>
</evidence>
<feature type="non-terminal residue" evidence="1">
    <location>
        <position position="68"/>
    </location>
</feature>
<reference evidence="1" key="1">
    <citation type="journal article" date="2020" name="Stud. Mycol.">
        <title>101 Dothideomycetes genomes: a test case for predicting lifestyles and emergence of pathogens.</title>
        <authorList>
            <person name="Haridas S."/>
            <person name="Albert R."/>
            <person name="Binder M."/>
            <person name="Bloem J."/>
            <person name="Labutti K."/>
            <person name="Salamov A."/>
            <person name="Andreopoulos B."/>
            <person name="Baker S."/>
            <person name="Barry K."/>
            <person name="Bills G."/>
            <person name="Bluhm B."/>
            <person name="Cannon C."/>
            <person name="Castanera R."/>
            <person name="Culley D."/>
            <person name="Daum C."/>
            <person name="Ezra D."/>
            <person name="Gonzalez J."/>
            <person name="Henrissat B."/>
            <person name="Kuo A."/>
            <person name="Liang C."/>
            <person name="Lipzen A."/>
            <person name="Lutzoni F."/>
            <person name="Magnuson J."/>
            <person name="Mondo S."/>
            <person name="Nolan M."/>
            <person name="Ohm R."/>
            <person name="Pangilinan J."/>
            <person name="Park H.-J."/>
            <person name="Ramirez L."/>
            <person name="Alfaro M."/>
            <person name="Sun H."/>
            <person name="Tritt A."/>
            <person name="Yoshinaga Y."/>
            <person name="Zwiers L.-H."/>
            <person name="Turgeon B."/>
            <person name="Goodwin S."/>
            <person name="Spatafora J."/>
            <person name="Crous P."/>
            <person name="Grigoriev I."/>
        </authorList>
    </citation>
    <scope>NUCLEOTIDE SEQUENCE</scope>
    <source>
        <strain evidence="1">CBS 161.51</strain>
    </source>
</reference>
<sequence length="68" mass="7834">MCIETLTRHRTCTHTRLHHWSYCSILIPSDRLPSTGRSCRLYKLRYKEGGAGCVECMQERKISSATGF</sequence>
<protein>
    <submittedName>
        <fullName evidence="1">Uncharacterized protein</fullName>
    </submittedName>
</protein>
<evidence type="ECO:0000313" key="2">
    <source>
        <dbReference type="Proteomes" id="UP000800038"/>
    </source>
</evidence>
<dbReference type="EMBL" id="ML976132">
    <property type="protein sequence ID" value="KAF1937594.1"/>
    <property type="molecule type" value="Genomic_DNA"/>
</dbReference>
<organism evidence="1 2">
    <name type="scientific">Clathrospora elynae</name>
    <dbReference type="NCBI Taxonomy" id="706981"/>
    <lineage>
        <taxon>Eukaryota</taxon>
        <taxon>Fungi</taxon>
        <taxon>Dikarya</taxon>
        <taxon>Ascomycota</taxon>
        <taxon>Pezizomycotina</taxon>
        <taxon>Dothideomycetes</taxon>
        <taxon>Pleosporomycetidae</taxon>
        <taxon>Pleosporales</taxon>
        <taxon>Diademaceae</taxon>
        <taxon>Clathrospora</taxon>
    </lineage>
</organism>
<keyword evidence="2" id="KW-1185">Reference proteome</keyword>
<accession>A0A6A5SDA4</accession>
<gene>
    <name evidence="1" type="ORF">EJ02DRAFT_318161</name>
</gene>
<dbReference type="OrthoDB" id="3869073at2759"/>
<dbReference type="Proteomes" id="UP000800038">
    <property type="component" value="Unassembled WGS sequence"/>
</dbReference>
<name>A0A6A5SDA4_9PLEO</name>
<proteinExistence type="predicted"/>